<organism evidence="2 3">
    <name type="scientific">Trichodelitschia bisporula</name>
    <dbReference type="NCBI Taxonomy" id="703511"/>
    <lineage>
        <taxon>Eukaryota</taxon>
        <taxon>Fungi</taxon>
        <taxon>Dikarya</taxon>
        <taxon>Ascomycota</taxon>
        <taxon>Pezizomycotina</taxon>
        <taxon>Dothideomycetes</taxon>
        <taxon>Dothideomycetes incertae sedis</taxon>
        <taxon>Phaeotrichales</taxon>
        <taxon>Phaeotrichaceae</taxon>
        <taxon>Trichodelitschia</taxon>
    </lineage>
</organism>
<feature type="compositionally biased region" description="Basic residues" evidence="1">
    <location>
        <begin position="105"/>
        <end position="114"/>
    </location>
</feature>
<evidence type="ECO:0000313" key="3">
    <source>
        <dbReference type="Proteomes" id="UP000799640"/>
    </source>
</evidence>
<feature type="compositionally biased region" description="Low complexity" evidence="1">
    <location>
        <begin position="242"/>
        <end position="255"/>
    </location>
</feature>
<feature type="region of interest" description="Disordered" evidence="1">
    <location>
        <begin position="642"/>
        <end position="729"/>
    </location>
</feature>
<feature type="compositionally biased region" description="Polar residues" evidence="1">
    <location>
        <begin position="673"/>
        <end position="684"/>
    </location>
</feature>
<proteinExistence type="predicted"/>
<feature type="compositionally biased region" description="Pro residues" evidence="1">
    <location>
        <begin position="178"/>
        <end position="188"/>
    </location>
</feature>
<dbReference type="OrthoDB" id="3937406at2759"/>
<feature type="compositionally biased region" description="Pro residues" evidence="1">
    <location>
        <begin position="1005"/>
        <end position="1015"/>
    </location>
</feature>
<feature type="region of interest" description="Disordered" evidence="1">
    <location>
        <begin position="339"/>
        <end position="450"/>
    </location>
</feature>
<name>A0A6G1I8T5_9PEZI</name>
<feature type="compositionally biased region" description="Pro residues" evidence="1">
    <location>
        <begin position="747"/>
        <end position="789"/>
    </location>
</feature>
<feature type="compositionally biased region" description="Pro residues" evidence="1">
    <location>
        <begin position="688"/>
        <end position="700"/>
    </location>
</feature>
<protein>
    <submittedName>
        <fullName evidence="2">Uncharacterized protein</fullName>
    </submittedName>
</protein>
<dbReference type="EMBL" id="ML996688">
    <property type="protein sequence ID" value="KAF2404479.1"/>
    <property type="molecule type" value="Genomic_DNA"/>
</dbReference>
<dbReference type="AlphaFoldDB" id="A0A6G1I8T5"/>
<feature type="compositionally biased region" description="Basic and acidic residues" evidence="1">
    <location>
        <begin position="642"/>
        <end position="669"/>
    </location>
</feature>
<feature type="compositionally biased region" description="Low complexity" evidence="1">
    <location>
        <begin position="907"/>
        <end position="923"/>
    </location>
</feature>
<evidence type="ECO:0000313" key="2">
    <source>
        <dbReference type="EMBL" id="KAF2404479.1"/>
    </source>
</evidence>
<keyword evidence="3" id="KW-1185">Reference proteome</keyword>
<feature type="region of interest" description="Disordered" evidence="1">
    <location>
        <begin position="527"/>
        <end position="556"/>
    </location>
</feature>
<feature type="compositionally biased region" description="Polar residues" evidence="1">
    <location>
        <begin position="60"/>
        <end position="83"/>
    </location>
</feature>
<feature type="compositionally biased region" description="Low complexity" evidence="1">
    <location>
        <begin position="20"/>
        <end position="33"/>
    </location>
</feature>
<feature type="compositionally biased region" description="Low complexity" evidence="1">
    <location>
        <begin position="955"/>
        <end position="972"/>
    </location>
</feature>
<feature type="compositionally biased region" description="Polar residues" evidence="1">
    <location>
        <begin position="384"/>
        <end position="395"/>
    </location>
</feature>
<feature type="region of interest" description="Disordered" evidence="1">
    <location>
        <begin position="741"/>
        <end position="1023"/>
    </location>
</feature>
<feature type="compositionally biased region" description="Basic and acidic residues" evidence="1">
    <location>
        <begin position="130"/>
        <end position="157"/>
    </location>
</feature>
<dbReference type="PRINTS" id="PR01217">
    <property type="entry name" value="PRICHEXTENSN"/>
</dbReference>
<feature type="compositionally biased region" description="Pro residues" evidence="1">
    <location>
        <begin position="884"/>
        <end position="906"/>
    </location>
</feature>
<sequence length="1023" mass="110413">MFLDDIMASKWNPNLHPATAARQPRSPLRLPPQADMPRPRDVSASSTEHKRNSRFGMRPKSSQDGYRSRTPSVPPAGSSSRRSSIAEAPVQSMPPVEPEGFRSLLRFRRSKKGKSSGSNLRSSSPVGVRDGQRAVSGKEQRHDAHMRTPSHEDRELMDISAPYGFQHVAKIEKELRRQPPPPPPPPELPVNQADIFAEFHAFKRGNRRAGPPPSDNAQPLQSKKRPPPLRPKRSDEMLENDLLSPPLASVPLLRSTRSAEVVTNARARARSGIPLLQSTPTPPRRSSRRPVPLEPFSNNPSIAQQLPRVAAQNVVGNELTLSGEWDHLLPLYDSQSPPFNPANLGTASNTRGVQAPESAPLPPTAPIFSPPLEQVPEEPEGTLSHRQSAEYTSPSIRHAKSTPLLSRSGSKVKGPPALAVQPPPLPSPRTERPLSQGSDTLGDPNRRPLSANSFETTLMAYIPMSRHQHSKSRDTAISWEEDIDYCYENAAEATCEFDWSNISHLDDADSDGDLYSADDIVHAVKSVKDKDSRRRQQSNSLISTSGSEGSGARRLSDRKNCIPELDYRSTHSASTNSVGALTPLDKFTFPSNDILRPLGPTQAKKDANRSITSPQLLPLELKLDLNADQLYEELLAKRFSDDRPHQLSNDRFEAPSRPSPKLDMRRSIENARLSLSRTKTNDSMTSRPLPPTSAPAPTTPPSSSRALESPTSSLKTPTPSTGHRSDLSVNTIITQLRSSTMLDSPPTAFPPSPSLPPPPPPPPKSPLPRHPIAGRPPPPPTTSLPPIPSLLPAKAAAGNPPTSPRAPRTPKTPSSLSRGPRTQPPSRFPGNEVKLHSLPFSLDIDHDDDFKPPTPPKTPAQISASIPLASLPTLPATRYTPPSASVPPAPPANSLPPPPRLAPPSRPAHAAHSPSASFSFSPATRLAESLGAPAPRRKVVSEGHDRRFGIKVDQAVAGAARGTTTPPASPRAKGPRTSYTLFPPAAPPAKQRGGMVLGAPIMGLPLPPPPPPPPKAAGRTRFA</sequence>
<feature type="compositionally biased region" description="Pro residues" evidence="1">
    <location>
        <begin position="359"/>
        <end position="369"/>
    </location>
</feature>
<gene>
    <name evidence="2" type="ORF">EJ06DRAFT_206202</name>
</gene>
<feature type="region of interest" description="Disordered" evidence="1">
    <location>
        <begin position="1"/>
        <end position="300"/>
    </location>
</feature>
<feature type="compositionally biased region" description="Basic residues" evidence="1">
    <location>
        <begin position="222"/>
        <end position="231"/>
    </location>
</feature>
<dbReference type="Proteomes" id="UP000799640">
    <property type="component" value="Unassembled WGS sequence"/>
</dbReference>
<feature type="compositionally biased region" description="Polar residues" evidence="1">
    <location>
        <begin position="339"/>
        <end position="352"/>
    </location>
</feature>
<feature type="compositionally biased region" description="Low complexity" evidence="1">
    <location>
        <begin position="701"/>
        <end position="721"/>
    </location>
</feature>
<accession>A0A6G1I8T5</accession>
<feature type="compositionally biased region" description="Basic and acidic residues" evidence="1">
    <location>
        <begin position="939"/>
        <end position="950"/>
    </location>
</feature>
<evidence type="ECO:0000256" key="1">
    <source>
        <dbReference type="SAM" id="MobiDB-lite"/>
    </source>
</evidence>
<feature type="compositionally biased region" description="Low complexity" evidence="1">
    <location>
        <begin position="115"/>
        <end position="124"/>
    </location>
</feature>
<feature type="compositionally biased region" description="Polar residues" evidence="1">
    <location>
        <begin position="537"/>
        <end position="547"/>
    </location>
</feature>
<reference evidence="2" key="1">
    <citation type="journal article" date="2020" name="Stud. Mycol.">
        <title>101 Dothideomycetes genomes: a test case for predicting lifestyles and emergence of pathogens.</title>
        <authorList>
            <person name="Haridas S."/>
            <person name="Albert R."/>
            <person name="Binder M."/>
            <person name="Bloem J."/>
            <person name="Labutti K."/>
            <person name="Salamov A."/>
            <person name="Andreopoulos B."/>
            <person name="Baker S."/>
            <person name="Barry K."/>
            <person name="Bills G."/>
            <person name="Bluhm B."/>
            <person name="Cannon C."/>
            <person name="Castanera R."/>
            <person name="Culley D."/>
            <person name="Daum C."/>
            <person name="Ezra D."/>
            <person name="Gonzalez J."/>
            <person name="Henrissat B."/>
            <person name="Kuo A."/>
            <person name="Liang C."/>
            <person name="Lipzen A."/>
            <person name="Lutzoni F."/>
            <person name="Magnuson J."/>
            <person name="Mondo S."/>
            <person name="Nolan M."/>
            <person name="Ohm R."/>
            <person name="Pangilinan J."/>
            <person name="Park H.-J."/>
            <person name="Ramirez L."/>
            <person name="Alfaro M."/>
            <person name="Sun H."/>
            <person name="Tritt A."/>
            <person name="Yoshinaga Y."/>
            <person name="Zwiers L.-H."/>
            <person name="Turgeon B."/>
            <person name="Goodwin S."/>
            <person name="Spatafora J."/>
            <person name="Crous P."/>
            <person name="Grigoriev I."/>
        </authorList>
    </citation>
    <scope>NUCLEOTIDE SEQUENCE</scope>
    <source>
        <strain evidence="2">CBS 262.69</strain>
    </source>
</reference>